<gene>
    <name evidence="3" type="ORF">Sradi_5943300</name>
</gene>
<evidence type="ECO:0000256" key="1">
    <source>
        <dbReference type="ARBA" id="ARBA00007727"/>
    </source>
</evidence>
<dbReference type="Pfam" id="PF13839">
    <property type="entry name" value="PC-Esterase"/>
    <property type="match status" value="1"/>
</dbReference>
<comment type="similarity">
    <text evidence="1">Belongs to the PC-esterase family. TBL subfamily.</text>
</comment>
<proteinExistence type="inferred from homology"/>
<evidence type="ECO:0000313" key="3">
    <source>
        <dbReference type="EMBL" id="KAL0310010.1"/>
    </source>
</evidence>
<accession>A0AAW2KSX0</accession>
<dbReference type="GO" id="GO:0016740">
    <property type="term" value="F:transferase activity"/>
    <property type="evidence" value="ECO:0007669"/>
    <property type="project" value="InterPro"/>
</dbReference>
<evidence type="ECO:0000259" key="2">
    <source>
        <dbReference type="Pfam" id="PF13839"/>
    </source>
</evidence>
<reference evidence="3" key="1">
    <citation type="submission" date="2020-06" db="EMBL/GenBank/DDBJ databases">
        <authorList>
            <person name="Li T."/>
            <person name="Hu X."/>
            <person name="Zhang T."/>
            <person name="Song X."/>
            <person name="Zhang H."/>
            <person name="Dai N."/>
            <person name="Sheng W."/>
            <person name="Hou X."/>
            <person name="Wei L."/>
        </authorList>
    </citation>
    <scope>NUCLEOTIDE SEQUENCE</scope>
    <source>
        <strain evidence="3">G02</strain>
        <tissue evidence="3">Leaf</tissue>
    </source>
</reference>
<organism evidence="3">
    <name type="scientific">Sesamum radiatum</name>
    <name type="common">Black benniseed</name>
    <dbReference type="NCBI Taxonomy" id="300843"/>
    <lineage>
        <taxon>Eukaryota</taxon>
        <taxon>Viridiplantae</taxon>
        <taxon>Streptophyta</taxon>
        <taxon>Embryophyta</taxon>
        <taxon>Tracheophyta</taxon>
        <taxon>Spermatophyta</taxon>
        <taxon>Magnoliopsida</taxon>
        <taxon>eudicotyledons</taxon>
        <taxon>Gunneridae</taxon>
        <taxon>Pentapetalae</taxon>
        <taxon>asterids</taxon>
        <taxon>lamiids</taxon>
        <taxon>Lamiales</taxon>
        <taxon>Pedaliaceae</taxon>
        <taxon>Sesamum</taxon>
    </lineage>
</organism>
<reference evidence="3" key="2">
    <citation type="journal article" date="2024" name="Plant">
        <title>Genomic evolution and insights into agronomic trait innovations of Sesamum species.</title>
        <authorList>
            <person name="Miao H."/>
            <person name="Wang L."/>
            <person name="Qu L."/>
            <person name="Liu H."/>
            <person name="Sun Y."/>
            <person name="Le M."/>
            <person name="Wang Q."/>
            <person name="Wei S."/>
            <person name="Zheng Y."/>
            <person name="Lin W."/>
            <person name="Duan Y."/>
            <person name="Cao H."/>
            <person name="Xiong S."/>
            <person name="Wang X."/>
            <person name="Wei L."/>
            <person name="Li C."/>
            <person name="Ma Q."/>
            <person name="Ju M."/>
            <person name="Zhao R."/>
            <person name="Li G."/>
            <person name="Mu C."/>
            <person name="Tian Q."/>
            <person name="Mei H."/>
            <person name="Zhang T."/>
            <person name="Gao T."/>
            <person name="Zhang H."/>
        </authorList>
    </citation>
    <scope>NUCLEOTIDE SEQUENCE</scope>
    <source>
        <strain evidence="3">G02</strain>
    </source>
</reference>
<sequence length="88" mass="10376">MELDMGTDWRLLDIARNMIKATKILVIQLNIITLSEYRKDGHTAVYTIWLGRNLILHFCWLSVCVLPEVPDTWRESLYARIIPDPDKY</sequence>
<dbReference type="EMBL" id="JACGWJ010000027">
    <property type="protein sequence ID" value="KAL0310010.1"/>
    <property type="molecule type" value="Genomic_DNA"/>
</dbReference>
<protein>
    <submittedName>
        <fullName evidence="3">Protein trichome birefringence-like 30</fullName>
    </submittedName>
</protein>
<feature type="domain" description="Trichome birefringence-like C-terminal" evidence="2">
    <location>
        <begin position="6"/>
        <end position="79"/>
    </location>
</feature>
<comment type="caution">
    <text evidence="3">The sequence shown here is derived from an EMBL/GenBank/DDBJ whole genome shotgun (WGS) entry which is preliminary data.</text>
</comment>
<name>A0AAW2KSX0_SESRA</name>
<dbReference type="InterPro" id="IPR026057">
    <property type="entry name" value="TBL_C"/>
</dbReference>
<dbReference type="AlphaFoldDB" id="A0AAW2KSX0"/>